<feature type="compositionally biased region" description="Polar residues" evidence="6">
    <location>
        <begin position="670"/>
        <end position="687"/>
    </location>
</feature>
<feature type="region of interest" description="Disordered" evidence="6">
    <location>
        <begin position="137"/>
        <end position="183"/>
    </location>
</feature>
<feature type="compositionally biased region" description="Basic and acidic residues" evidence="6">
    <location>
        <begin position="962"/>
        <end position="980"/>
    </location>
</feature>
<comment type="subcellular location">
    <subcellularLocation>
        <location evidence="1">Cytoplasm</location>
        <location evidence="1">Cytoskeleton</location>
    </subcellularLocation>
</comment>
<dbReference type="PROSITE" id="PS51307">
    <property type="entry name" value="ASD2"/>
    <property type="match status" value="1"/>
</dbReference>
<dbReference type="Proteomes" id="UP000504635">
    <property type="component" value="Unplaced"/>
</dbReference>
<gene>
    <name evidence="9" type="primary">LOC115889735</name>
</gene>
<dbReference type="RefSeq" id="XP_030765660.1">
    <property type="nucleotide sequence ID" value="XM_030909800.1"/>
</dbReference>
<dbReference type="GeneID" id="115889735"/>
<dbReference type="Gene3D" id="6.10.250.3120">
    <property type="match status" value="1"/>
</dbReference>
<dbReference type="InterPro" id="IPR027685">
    <property type="entry name" value="Shroom_fam"/>
</dbReference>
<proteinExistence type="inferred from homology"/>
<dbReference type="OrthoDB" id="10063560at2759"/>
<feature type="coiled-coil region" evidence="5">
    <location>
        <begin position="1457"/>
        <end position="1484"/>
    </location>
</feature>
<dbReference type="GO" id="GO:0043296">
    <property type="term" value="C:apical junction complex"/>
    <property type="evidence" value="ECO:0007669"/>
    <property type="project" value="TreeGrafter"/>
</dbReference>
<evidence type="ECO:0000256" key="4">
    <source>
        <dbReference type="ARBA" id="ARBA00023212"/>
    </source>
</evidence>
<comment type="similarity">
    <text evidence="2">Belongs to the shroom family.</text>
</comment>
<name>A0A6J2YS96_SITOR</name>
<feature type="compositionally biased region" description="Low complexity" evidence="6">
    <location>
        <begin position="1124"/>
        <end position="1162"/>
    </location>
</feature>
<feature type="compositionally biased region" description="Basic and acidic residues" evidence="6">
    <location>
        <begin position="137"/>
        <end position="151"/>
    </location>
</feature>
<evidence type="ECO:0000256" key="3">
    <source>
        <dbReference type="ARBA" id="ARBA00022490"/>
    </source>
</evidence>
<protein>
    <submittedName>
        <fullName evidence="9">Protein Shroom-like isoform X1</fullName>
    </submittedName>
</protein>
<feature type="compositionally biased region" description="Low complexity" evidence="6">
    <location>
        <begin position="313"/>
        <end position="326"/>
    </location>
</feature>
<evidence type="ECO:0000256" key="6">
    <source>
        <dbReference type="SAM" id="MobiDB-lite"/>
    </source>
</evidence>
<feature type="compositionally biased region" description="Polar residues" evidence="6">
    <location>
        <begin position="498"/>
        <end position="527"/>
    </location>
</feature>
<feature type="compositionally biased region" description="Polar residues" evidence="6">
    <location>
        <begin position="1"/>
        <end position="23"/>
    </location>
</feature>
<reference evidence="9" key="1">
    <citation type="submission" date="2025-08" db="UniProtKB">
        <authorList>
            <consortium name="RefSeq"/>
        </authorList>
    </citation>
    <scope>IDENTIFICATION</scope>
    <source>
        <tissue evidence="9">Gonads</tissue>
    </source>
</reference>
<feature type="region of interest" description="Disordered" evidence="6">
    <location>
        <begin position="497"/>
        <end position="565"/>
    </location>
</feature>
<dbReference type="GO" id="GO:0030864">
    <property type="term" value="C:cortical actin cytoskeleton"/>
    <property type="evidence" value="ECO:0007669"/>
    <property type="project" value="TreeGrafter"/>
</dbReference>
<dbReference type="GO" id="GO:0016324">
    <property type="term" value="C:apical plasma membrane"/>
    <property type="evidence" value="ECO:0007669"/>
    <property type="project" value="TreeGrafter"/>
</dbReference>
<dbReference type="GO" id="GO:0000902">
    <property type="term" value="P:cell morphogenesis"/>
    <property type="evidence" value="ECO:0007669"/>
    <property type="project" value="TreeGrafter"/>
</dbReference>
<evidence type="ECO:0000313" key="9">
    <source>
        <dbReference type="RefSeq" id="XP_030765660.1"/>
    </source>
</evidence>
<feature type="compositionally biased region" description="Low complexity" evidence="6">
    <location>
        <begin position="347"/>
        <end position="357"/>
    </location>
</feature>
<feature type="compositionally biased region" description="Polar residues" evidence="6">
    <location>
        <begin position="1316"/>
        <end position="1326"/>
    </location>
</feature>
<feature type="compositionally biased region" description="Basic and acidic residues" evidence="6">
    <location>
        <begin position="796"/>
        <end position="813"/>
    </location>
</feature>
<sequence length="1543" mass="171744">MMPSRSTPNLHQPKNVPDYTSTAFHRLPQRAGAAPGGERDDDSPPPAPPVRDSSSLKSIKYGPGHEKFPSWPVPAAAETTSRASSGGGSTRSKSWTDHTNYPKEKVVAYTRPYMKRQPSQYTQQKLKTVMERCEKIPPETFESRHQEKISDRLYLPNVDHDGNPLGDADYMVPSPPEREFSKPQLTQKDLEEYALSYQDPVKFSYEDSKKGTHRLTESGIEEFMEYNRNYEESLFNSMSNKNEDGILTHIHHQKQVSYAQSEGYHSYVSSTDSTSTPFLDRLRRDSEAVVSRPNSSATWEEESSCSRREGGRDSVVTTSSGSASSSETLKWHGSMSDVSVASSSCTHLASSQSSPSSRQLIAHSARVQTPQRHHSESILYMSGQADGQQHAKDGWTEKENRNNIVNKLKLFPVTTYTVQENSGDNRQLENSSVNSSAKNNRLSISLQSALSVADRISELEKQQRYSYLDPNKKHKVPDPTLKAIQKKALLSFYERHQQNNGTTGSNKNTWRSEPQLAQSQQPLSVAPQTPKVKVSLPSRRASSASDYASANNSKRNSLASSLESKTTDSIANGMVSPRHQHSNSCGSLSTDLLGPVIVGPSISVDDYVPGKPPERPPKNPNLRTAYPDLFQEQRVSSPDLPPPSPPTVLEHEVFDNDTPLPPPPPECENDWQQQFSDRLKENTTSSHQIPQPQVQKPQPEPRKGAALNQTVGIPERHMRYSLIKTKPGDHIIQQVSSKPYQVAAPVEHKNLKPEQAFGFLSQRGYAERASTRYPPSQKLVLNGNIAISQKVNGLADQHHSEQLKPIHRDDFKKQPISPPSKSDIHKQQRASIAESPVKETPPPLQPRHMRINQSMRVKMPHDHRSRMSPPKEGVRETRSASMSQSKASYLASRRDRELIVSDSETGSYKRTMSPNGHALPTEVITESQKTNSRETVWPLIRQSRDSMKTTNVIRKSSMSENKNNRSFKDVKCESKGEIPKKPNLALPDVLPVNAKMIPRSPQHHSTRPTHLSLSTMNGEGVIKKSPIKSPPSSPSKSPSRSSPFAPLRTTNLSSPPFIVSSINSSPISFRSSPPVTSTPTSKPSSTTSTSTISSSQSLPRDPPHIKASLSPASSPIKLSPLRISPPSASFSSLSSPLQISTKSTQNSPSSLSSTPPKYSPTVPESPPPRTPSPKKSDDYPKVIEGLQMIQRTEVVLRVNTSTSDASSQTEKEELPPTPLPTRKKLQEEIECEKLSEDFVNHLPTSDRLKDLLVPGPDHKKPTDYVQGLFRVDVTLRPRPANSPFRSRNSTPSSSPPPANTSPSSPKLSVSKLSLPGNSSSLVEPTSPLSCSSVYFTTSEPKAKFLTRYSQDMNQCYVVKDTKDLTQKKDELVNRLDKKLQVLRSEALLVSEECKINDELGINVENYINRVARPHEVSKFRLHIEEVGKITSLLLGLSGRLARAENALMTMAEDHPERRILESKRDKLQDQLEEAKKLKECIDKRSVNVSNILYKYLNSEEYSDYDHFINMRAKLIMDSKEINDKIKLGEEQLGALRETLIITD</sequence>
<feature type="compositionally biased region" description="Low complexity" evidence="6">
    <location>
        <begin position="1053"/>
        <end position="1099"/>
    </location>
</feature>
<feature type="compositionally biased region" description="Low complexity" evidence="6">
    <location>
        <begin position="688"/>
        <end position="697"/>
    </location>
</feature>
<dbReference type="InterPro" id="IPR014799">
    <property type="entry name" value="ASD2_dom"/>
</dbReference>
<dbReference type="PANTHER" id="PTHR15012">
    <property type="entry name" value="APICAL PROTEIN/SHROOM-RELATED"/>
    <property type="match status" value="1"/>
</dbReference>
<feature type="region of interest" description="Disordered" evidence="6">
    <location>
        <begin position="1200"/>
        <end position="1222"/>
    </location>
</feature>
<dbReference type="KEGG" id="soy:115889735"/>
<keyword evidence="3" id="KW-0963">Cytoplasm</keyword>
<feature type="region of interest" description="Disordered" evidence="6">
    <location>
        <begin position="603"/>
        <end position="705"/>
    </location>
</feature>
<feature type="region of interest" description="Disordered" evidence="6">
    <location>
        <begin position="347"/>
        <end position="374"/>
    </location>
</feature>
<feature type="region of interest" description="Disordered" evidence="6">
    <location>
        <begin position="1276"/>
        <end position="1326"/>
    </location>
</feature>
<feature type="region of interest" description="Disordered" evidence="6">
    <location>
        <begin position="1021"/>
        <end position="1184"/>
    </location>
</feature>
<evidence type="ECO:0000259" key="7">
    <source>
        <dbReference type="PROSITE" id="PS51307"/>
    </source>
</evidence>
<dbReference type="GO" id="GO:0051015">
    <property type="term" value="F:actin filament binding"/>
    <property type="evidence" value="ECO:0007669"/>
    <property type="project" value="InterPro"/>
</dbReference>
<dbReference type="Pfam" id="PF08687">
    <property type="entry name" value="ASD2"/>
    <property type="match status" value="1"/>
</dbReference>
<evidence type="ECO:0000256" key="2">
    <source>
        <dbReference type="ARBA" id="ARBA00006469"/>
    </source>
</evidence>
<feature type="region of interest" description="Disordered" evidence="6">
    <location>
        <begin position="793"/>
        <end position="894"/>
    </location>
</feature>
<feature type="compositionally biased region" description="Basic and acidic residues" evidence="6">
    <location>
        <begin position="94"/>
        <end position="103"/>
    </location>
</feature>
<feature type="compositionally biased region" description="Low complexity" evidence="6">
    <location>
        <begin position="1034"/>
        <end position="1043"/>
    </location>
</feature>
<evidence type="ECO:0000313" key="8">
    <source>
        <dbReference type="Proteomes" id="UP000504635"/>
    </source>
</evidence>
<dbReference type="InParanoid" id="A0A6J2YS96"/>
<dbReference type="PANTHER" id="PTHR15012:SF32">
    <property type="entry name" value="PROTEIN SHROOM"/>
    <property type="match status" value="1"/>
</dbReference>
<feature type="region of interest" description="Disordered" evidence="6">
    <location>
        <begin position="287"/>
        <end position="329"/>
    </location>
</feature>
<keyword evidence="4" id="KW-0206">Cytoskeleton</keyword>
<dbReference type="GO" id="GO:0005912">
    <property type="term" value="C:adherens junction"/>
    <property type="evidence" value="ECO:0007669"/>
    <property type="project" value="TreeGrafter"/>
</dbReference>
<dbReference type="FunCoup" id="A0A6J2YS96">
    <property type="interactions" value="6"/>
</dbReference>
<organism evidence="8 9">
    <name type="scientific">Sitophilus oryzae</name>
    <name type="common">Rice weevil</name>
    <name type="synonym">Curculio oryzae</name>
    <dbReference type="NCBI Taxonomy" id="7048"/>
    <lineage>
        <taxon>Eukaryota</taxon>
        <taxon>Metazoa</taxon>
        <taxon>Ecdysozoa</taxon>
        <taxon>Arthropoda</taxon>
        <taxon>Hexapoda</taxon>
        <taxon>Insecta</taxon>
        <taxon>Pterygota</taxon>
        <taxon>Neoptera</taxon>
        <taxon>Endopterygota</taxon>
        <taxon>Coleoptera</taxon>
        <taxon>Polyphaga</taxon>
        <taxon>Cucujiformia</taxon>
        <taxon>Curculionidae</taxon>
        <taxon>Dryophthorinae</taxon>
        <taxon>Sitophilus</taxon>
    </lineage>
</organism>
<feature type="compositionally biased region" description="Polar residues" evidence="6">
    <location>
        <begin position="554"/>
        <end position="565"/>
    </location>
</feature>
<evidence type="ECO:0000256" key="5">
    <source>
        <dbReference type="SAM" id="Coils"/>
    </source>
</evidence>
<keyword evidence="8" id="KW-1185">Reference proteome</keyword>
<feature type="domain" description="ASD2" evidence="7">
    <location>
        <begin position="1235"/>
        <end position="1540"/>
    </location>
</feature>
<dbReference type="GO" id="GO:0007015">
    <property type="term" value="P:actin filament organization"/>
    <property type="evidence" value="ECO:0007669"/>
    <property type="project" value="TreeGrafter"/>
</dbReference>
<feature type="compositionally biased region" description="Low complexity" evidence="6">
    <location>
        <begin position="538"/>
        <end position="553"/>
    </location>
</feature>
<feature type="region of interest" description="Disordered" evidence="6">
    <location>
        <begin position="956"/>
        <end position="985"/>
    </location>
</feature>
<evidence type="ECO:0000256" key="1">
    <source>
        <dbReference type="ARBA" id="ARBA00004245"/>
    </source>
</evidence>
<feature type="compositionally biased region" description="Low complexity" evidence="6">
    <location>
        <begin position="75"/>
        <end position="84"/>
    </location>
</feature>
<feature type="compositionally biased region" description="Low complexity" evidence="6">
    <location>
        <begin position="1282"/>
        <end position="1292"/>
    </location>
</feature>
<feature type="region of interest" description="Disordered" evidence="6">
    <location>
        <begin position="1"/>
        <end position="103"/>
    </location>
</feature>
<feature type="compositionally biased region" description="Low complexity" evidence="6">
    <location>
        <begin position="1300"/>
        <end position="1315"/>
    </location>
</feature>
<keyword evidence="5" id="KW-0175">Coiled coil</keyword>
<accession>A0A6J2YS96</accession>